<dbReference type="Gene3D" id="1.10.10.60">
    <property type="entry name" value="Homeodomain-like"/>
    <property type="match status" value="1"/>
</dbReference>
<dbReference type="AlphaFoldDB" id="A0AAE9TGG1"/>
<geneLocation type="plasmid" evidence="1 2">
    <name>p1</name>
</geneLocation>
<proteinExistence type="predicted"/>
<dbReference type="EMBL" id="CP109873">
    <property type="protein sequence ID" value="UYW72037.1"/>
    <property type="molecule type" value="Genomic_DNA"/>
</dbReference>
<name>A0AAE9TGG1_BACCE</name>
<gene>
    <name evidence="1" type="ORF">OK229_28815</name>
</gene>
<evidence type="ECO:0000313" key="1">
    <source>
        <dbReference type="EMBL" id="UYW72037.1"/>
    </source>
</evidence>
<dbReference type="Proteomes" id="UP001163707">
    <property type="component" value="Plasmid p1"/>
</dbReference>
<keyword evidence="1" id="KW-0614">Plasmid</keyword>
<organism evidence="1 2">
    <name type="scientific">Bacillus cereus</name>
    <dbReference type="NCBI Taxonomy" id="1396"/>
    <lineage>
        <taxon>Bacteria</taxon>
        <taxon>Bacillati</taxon>
        <taxon>Bacillota</taxon>
        <taxon>Bacilli</taxon>
        <taxon>Bacillales</taxon>
        <taxon>Bacillaceae</taxon>
        <taxon>Bacillus</taxon>
        <taxon>Bacillus cereus group</taxon>
    </lineage>
</organism>
<sequence>MITIEKWTAIRALKQEGHSIQSITKLLSISRNTVRKAFTFDSLMIYIPI</sequence>
<dbReference type="RefSeq" id="WP_264459936.1">
    <property type="nucleotide sequence ID" value="NZ_CP109873.2"/>
</dbReference>
<dbReference type="Pfam" id="PF13384">
    <property type="entry name" value="HTH_23"/>
    <property type="match status" value="1"/>
</dbReference>
<accession>A0AAE9TGG1</accession>
<reference evidence="1" key="1">
    <citation type="submission" date="2023-02" db="EMBL/GenBank/DDBJ databases">
        <title>Complete Genome Sequence of Bacillus cereus sensu lato isolate BC38B from pepper closely related to the Bacillus anthracis clade.</title>
        <authorList>
            <person name="Abdelli M."/>
            <person name="Cerar Kisek T."/>
            <person name="Falaise C."/>
            <person name="Cumont A."/>
            <person name="Giraud M."/>
            <person name="Chatoux J."/>
            <person name="Rogee S."/>
            <person name="Dadvisard M."/>
            <person name="Larigauderie G."/>
            <person name="Raynaud F."/>
            <person name="Godic Torkar K."/>
            <person name="Ramisse V."/>
        </authorList>
    </citation>
    <scope>NUCLEOTIDE SEQUENCE</scope>
    <source>
        <strain evidence="1">BC38B</strain>
        <plasmid evidence="1">p1</plasmid>
    </source>
</reference>
<evidence type="ECO:0000313" key="2">
    <source>
        <dbReference type="Proteomes" id="UP001163707"/>
    </source>
</evidence>
<protein>
    <submittedName>
        <fullName evidence="1">Helix-turn-helix domain-containing protein</fullName>
    </submittedName>
</protein>